<accession>A0AC35G5D2</accession>
<organism evidence="1 2">
    <name type="scientific">Panagrolaimus sp. PS1159</name>
    <dbReference type="NCBI Taxonomy" id="55785"/>
    <lineage>
        <taxon>Eukaryota</taxon>
        <taxon>Metazoa</taxon>
        <taxon>Ecdysozoa</taxon>
        <taxon>Nematoda</taxon>
        <taxon>Chromadorea</taxon>
        <taxon>Rhabditida</taxon>
        <taxon>Tylenchina</taxon>
        <taxon>Panagrolaimomorpha</taxon>
        <taxon>Panagrolaimoidea</taxon>
        <taxon>Panagrolaimidae</taxon>
        <taxon>Panagrolaimus</taxon>
    </lineage>
</organism>
<reference evidence="2" key="1">
    <citation type="submission" date="2022-11" db="UniProtKB">
        <authorList>
            <consortium name="WormBaseParasite"/>
        </authorList>
    </citation>
    <scope>IDENTIFICATION</scope>
</reference>
<proteinExistence type="predicted"/>
<dbReference type="WBParaSite" id="PS1159_v2.g24079.t1">
    <property type="protein sequence ID" value="PS1159_v2.g24079.t1"/>
    <property type="gene ID" value="PS1159_v2.g24079"/>
</dbReference>
<evidence type="ECO:0000313" key="2">
    <source>
        <dbReference type="WBParaSite" id="PS1159_v2.g24079.t1"/>
    </source>
</evidence>
<evidence type="ECO:0000313" key="1">
    <source>
        <dbReference type="Proteomes" id="UP000887580"/>
    </source>
</evidence>
<protein>
    <submittedName>
        <fullName evidence="2">SnoaL-like domain-containing protein</fullName>
    </submittedName>
</protein>
<name>A0AC35G5D2_9BILA</name>
<sequence length="128" mass="15037">MGTSKELSDRLKIFQKRFERAFLLRDAKKIIRFYHKHVVIVGETRVITGRRAAYNKFKELFQTPFDFKITVTDNKEVEDGNRWIQKGFIQFKNVNEGTLEIKFEQQCVKMPNGTFLIDGVTNFGSKII</sequence>
<dbReference type="Proteomes" id="UP000887580">
    <property type="component" value="Unplaced"/>
</dbReference>